<accession>A0AAD4KHR0</accession>
<dbReference type="GO" id="GO:0016787">
    <property type="term" value="F:hydrolase activity"/>
    <property type="evidence" value="ECO:0007669"/>
    <property type="project" value="UniProtKB-KW"/>
</dbReference>
<comment type="caution">
    <text evidence="2">The sequence shown here is derived from an EMBL/GenBank/DDBJ whole genome shotgun (WGS) entry which is preliminary data.</text>
</comment>
<evidence type="ECO:0000313" key="3">
    <source>
        <dbReference type="Proteomes" id="UP001201262"/>
    </source>
</evidence>
<dbReference type="InterPro" id="IPR000073">
    <property type="entry name" value="AB_hydrolase_1"/>
</dbReference>
<dbReference type="RefSeq" id="XP_046067564.1">
    <property type="nucleotide sequence ID" value="XM_046221069.1"/>
</dbReference>
<organism evidence="2 3">
    <name type="scientific">Talaromyces proteolyticus</name>
    <dbReference type="NCBI Taxonomy" id="1131652"/>
    <lineage>
        <taxon>Eukaryota</taxon>
        <taxon>Fungi</taxon>
        <taxon>Dikarya</taxon>
        <taxon>Ascomycota</taxon>
        <taxon>Pezizomycotina</taxon>
        <taxon>Eurotiomycetes</taxon>
        <taxon>Eurotiomycetidae</taxon>
        <taxon>Eurotiales</taxon>
        <taxon>Trichocomaceae</taxon>
        <taxon>Talaromyces</taxon>
        <taxon>Talaromyces sect. Bacilispori</taxon>
    </lineage>
</organism>
<proteinExistence type="predicted"/>
<protein>
    <submittedName>
        <fullName evidence="2">Alpha/Beta hydrolase protein</fullName>
    </submittedName>
</protein>
<dbReference type="GeneID" id="70251356"/>
<gene>
    <name evidence="2" type="ORF">BGW36DRAFT_432021</name>
</gene>
<sequence>MSAHISLTKDTRSISFDGMKIIYDSYGVGYHTLVFIHGWSCNRELWSEQEPIYNKYRSILVDLPGHGASEAPLNVDYNNEMFARAINEILQHERITQAVLIGHSMGGPIATMVLRLFPHTVSGIFYVDSFWKYPQAYLTLKEREELKAKLWDDEKFFSIISALFRDNDDMDNSVRNTVTKVMMTTPKHVRVSVVATDAVPHALGYDDVFNIPAVHVVSERYSNIDKMWLHHLPQLHLAVWREAGHFLQIENPEALNKLVNKFLVDNNLLQNLS</sequence>
<dbReference type="Gene3D" id="3.40.50.1820">
    <property type="entry name" value="alpha/beta hydrolase"/>
    <property type="match status" value="1"/>
</dbReference>
<dbReference type="InterPro" id="IPR050266">
    <property type="entry name" value="AB_hydrolase_sf"/>
</dbReference>
<dbReference type="InterPro" id="IPR029058">
    <property type="entry name" value="AB_hydrolase_fold"/>
</dbReference>
<dbReference type="Proteomes" id="UP001201262">
    <property type="component" value="Unassembled WGS sequence"/>
</dbReference>
<name>A0AAD4KHR0_9EURO</name>
<dbReference type="SUPFAM" id="SSF53474">
    <property type="entry name" value="alpha/beta-Hydrolases"/>
    <property type="match status" value="1"/>
</dbReference>
<keyword evidence="2" id="KW-0378">Hydrolase</keyword>
<dbReference type="PANTHER" id="PTHR43798">
    <property type="entry name" value="MONOACYLGLYCEROL LIPASE"/>
    <property type="match status" value="1"/>
</dbReference>
<keyword evidence="3" id="KW-1185">Reference proteome</keyword>
<evidence type="ECO:0000259" key="1">
    <source>
        <dbReference type="Pfam" id="PF00561"/>
    </source>
</evidence>
<evidence type="ECO:0000313" key="2">
    <source>
        <dbReference type="EMBL" id="KAH8691472.1"/>
    </source>
</evidence>
<reference evidence="2" key="1">
    <citation type="submission" date="2021-12" db="EMBL/GenBank/DDBJ databases">
        <title>Convergent genome expansion in fungi linked to evolution of root-endophyte symbiosis.</title>
        <authorList>
            <consortium name="DOE Joint Genome Institute"/>
            <person name="Ke Y.-H."/>
            <person name="Bonito G."/>
            <person name="Liao H.-L."/>
            <person name="Looney B."/>
            <person name="Rojas-Flechas A."/>
            <person name="Nash J."/>
            <person name="Hameed K."/>
            <person name="Schadt C."/>
            <person name="Martin F."/>
            <person name="Crous P.W."/>
            <person name="Miettinen O."/>
            <person name="Magnuson J.K."/>
            <person name="Labbe J."/>
            <person name="Jacobson D."/>
            <person name="Doktycz M.J."/>
            <person name="Veneault-Fourrey C."/>
            <person name="Kuo A."/>
            <person name="Mondo S."/>
            <person name="Calhoun S."/>
            <person name="Riley R."/>
            <person name="Ohm R."/>
            <person name="LaButti K."/>
            <person name="Andreopoulos B."/>
            <person name="Pangilinan J."/>
            <person name="Nolan M."/>
            <person name="Tritt A."/>
            <person name="Clum A."/>
            <person name="Lipzen A."/>
            <person name="Daum C."/>
            <person name="Barry K."/>
            <person name="Grigoriev I.V."/>
            <person name="Vilgalys R."/>
        </authorList>
    </citation>
    <scope>NUCLEOTIDE SEQUENCE</scope>
    <source>
        <strain evidence="2">PMI_201</strain>
    </source>
</reference>
<dbReference type="Pfam" id="PF00561">
    <property type="entry name" value="Abhydrolase_1"/>
    <property type="match status" value="1"/>
</dbReference>
<dbReference type="PRINTS" id="PR00111">
    <property type="entry name" value="ABHYDROLASE"/>
</dbReference>
<feature type="domain" description="AB hydrolase-1" evidence="1">
    <location>
        <begin position="32"/>
        <end position="129"/>
    </location>
</feature>
<dbReference type="EMBL" id="JAJTJA010000012">
    <property type="protein sequence ID" value="KAH8691472.1"/>
    <property type="molecule type" value="Genomic_DNA"/>
</dbReference>
<dbReference type="AlphaFoldDB" id="A0AAD4KHR0"/>